<dbReference type="Gene3D" id="3.10.290.30">
    <property type="entry name" value="MM3350-like"/>
    <property type="match status" value="1"/>
</dbReference>
<proteinExistence type="predicted"/>
<gene>
    <name evidence="2" type="ORF">ACFSRZ_11770</name>
</gene>
<dbReference type="InterPro" id="IPR024047">
    <property type="entry name" value="MM3350-like_sf"/>
</dbReference>
<sequence length="164" mass="19327">MYKIRVILDTQEDVIRTVLVDRSINLETLHYIIARSFGFDAQEMASFYRTDHEWNQGEEIPLFNMSEAGEGISMQNSFLRKSLPNVNDKLIYVYDFFNMWTFYVEVIEISEKTDQNLPQTILAVGEIPEEAPEKEFLAEDFGNEPDDEFKDEFESLDDFDFDNY</sequence>
<dbReference type="InterPro" id="IPR012912">
    <property type="entry name" value="Plasmid_pRiA4b_Orf3-like"/>
</dbReference>
<keyword evidence="3" id="KW-1185">Reference proteome</keyword>
<dbReference type="RefSeq" id="WP_379666758.1">
    <property type="nucleotide sequence ID" value="NZ_JBHULH010000004.1"/>
</dbReference>
<protein>
    <recommendedName>
        <fullName evidence="1">Plasmid pRiA4b Orf3-like domain-containing protein</fullName>
    </recommendedName>
</protein>
<dbReference type="EMBL" id="JBHULH010000004">
    <property type="protein sequence ID" value="MFD2568056.1"/>
    <property type="molecule type" value="Genomic_DNA"/>
</dbReference>
<dbReference type="Pfam" id="PF07929">
    <property type="entry name" value="PRiA4_ORF3"/>
    <property type="match status" value="1"/>
</dbReference>
<dbReference type="Proteomes" id="UP001597508">
    <property type="component" value="Unassembled WGS sequence"/>
</dbReference>
<organism evidence="2 3">
    <name type="scientific">Pseudotenacibaculum haliotis</name>
    <dbReference type="NCBI Taxonomy" id="1862138"/>
    <lineage>
        <taxon>Bacteria</taxon>
        <taxon>Pseudomonadati</taxon>
        <taxon>Bacteroidota</taxon>
        <taxon>Flavobacteriia</taxon>
        <taxon>Flavobacteriales</taxon>
        <taxon>Flavobacteriaceae</taxon>
        <taxon>Pseudotenacibaculum</taxon>
    </lineage>
</organism>
<evidence type="ECO:0000313" key="3">
    <source>
        <dbReference type="Proteomes" id="UP001597508"/>
    </source>
</evidence>
<evidence type="ECO:0000313" key="2">
    <source>
        <dbReference type="EMBL" id="MFD2568056.1"/>
    </source>
</evidence>
<accession>A0ABW5LW86</accession>
<reference evidence="3" key="1">
    <citation type="journal article" date="2019" name="Int. J. Syst. Evol. Microbiol.">
        <title>The Global Catalogue of Microorganisms (GCM) 10K type strain sequencing project: providing services to taxonomists for standard genome sequencing and annotation.</title>
        <authorList>
            <consortium name="The Broad Institute Genomics Platform"/>
            <consortium name="The Broad Institute Genome Sequencing Center for Infectious Disease"/>
            <person name="Wu L."/>
            <person name="Ma J."/>
        </authorList>
    </citation>
    <scope>NUCLEOTIDE SEQUENCE [LARGE SCALE GENOMIC DNA]</scope>
    <source>
        <strain evidence="3">KCTC 52127</strain>
    </source>
</reference>
<name>A0ABW5LW86_9FLAO</name>
<evidence type="ECO:0000259" key="1">
    <source>
        <dbReference type="Pfam" id="PF07929"/>
    </source>
</evidence>
<feature type="domain" description="Plasmid pRiA4b Orf3-like" evidence="1">
    <location>
        <begin position="2"/>
        <end position="131"/>
    </location>
</feature>
<dbReference type="SUPFAM" id="SSF159941">
    <property type="entry name" value="MM3350-like"/>
    <property type="match status" value="1"/>
</dbReference>
<comment type="caution">
    <text evidence="2">The sequence shown here is derived from an EMBL/GenBank/DDBJ whole genome shotgun (WGS) entry which is preliminary data.</text>
</comment>